<keyword evidence="2" id="KW-1185">Reference proteome</keyword>
<dbReference type="KEGG" id="ahg:AHOG_23370"/>
<accession>A0A221W8F7</accession>
<dbReference type="Proteomes" id="UP000204221">
    <property type="component" value="Chromosome"/>
</dbReference>
<dbReference type="EMBL" id="CP022521">
    <property type="protein sequence ID" value="ASO22282.1"/>
    <property type="molecule type" value="Genomic_DNA"/>
</dbReference>
<name>A0A221W8F7_9PSEU</name>
<reference evidence="1 2" key="1">
    <citation type="submission" date="2017-07" db="EMBL/GenBank/DDBJ databases">
        <title>Complete genome sequence of Actinoalloteichus hoggarensis DSM 45943, type strain of Actinoalloteichus hoggarensis.</title>
        <authorList>
            <person name="Ruckert C."/>
            <person name="Nouioui I."/>
            <person name="Willmese J."/>
            <person name="van Wezel G."/>
            <person name="Klenk H.-P."/>
            <person name="Kalinowski J."/>
            <person name="Zotchev S.B."/>
        </authorList>
    </citation>
    <scope>NUCLEOTIDE SEQUENCE [LARGE SCALE GENOMIC DNA]</scope>
    <source>
        <strain evidence="1 2">DSM 45943</strain>
    </source>
</reference>
<evidence type="ECO:0000313" key="1">
    <source>
        <dbReference type="EMBL" id="ASO22282.1"/>
    </source>
</evidence>
<dbReference type="AlphaFoldDB" id="A0A221W8F7"/>
<protein>
    <submittedName>
        <fullName evidence="1">Uncharacterized protein</fullName>
    </submittedName>
</protein>
<organism evidence="1 2">
    <name type="scientific">Actinoalloteichus hoggarensis</name>
    <dbReference type="NCBI Taxonomy" id="1470176"/>
    <lineage>
        <taxon>Bacteria</taxon>
        <taxon>Bacillati</taxon>
        <taxon>Actinomycetota</taxon>
        <taxon>Actinomycetes</taxon>
        <taxon>Pseudonocardiales</taxon>
        <taxon>Pseudonocardiaceae</taxon>
        <taxon>Actinoalloteichus</taxon>
    </lineage>
</organism>
<gene>
    <name evidence="1" type="ORF">AHOG_23370</name>
</gene>
<proteinExistence type="predicted"/>
<evidence type="ECO:0000313" key="2">
    <source>
        <dbReference type="Proteomes" id="UP000204221"/>
    </source>
</evidence>
<sequence>MADQRESGVDRSAARVVTGAHRAGMSLSMARSLSVWRGTTGGTCRAAGLGVLGVGVPVGVVLAAAALDGGVLSVGVLGVVVLSASERVWANSGENTCPRRIATTGRPPVV</sequence>